<evidence type="ECO:0000313" key="5">
    <source>
        <dbReference type="Proteomes" id="UP000027395"/>
    </source>
</evidence>
<gene>
    <name evidence="4" type="primary">lysM</name>
    <name evidence="4" type="ORF">A19Y_2747</name>
</gene>
<keyword evidence="2" id="KW-1133">Transmembrane helix</keyword>
<name>A0A073CHM1_PLAA1</name>
<dbReference type="RefSeq" id="WP_042154780.1">
    <property type="nucleotide sequence ID" value="NZ_CM002803.1"/>
</dbReference>
<dbReference type="PATRIC" id="fig|388467.6.peg.2696"/>
<feature type="region of interest" description="Disordered" evidence="1">
    <location>
        <begin position="86"/>
        <end position="112"/>
    </location>
</feature>
<feature type="domain" description="LysM" evidence="3">
    <location>
        <begin position="124"/>
        <end position="173"/>
    </location>
</feature>
<reference evidence="4 5" key="1">
    <citation type="journal article" date="2014" name="Appl. Environ. Microbiol.">
        <title>Elucidation of insertion elements encoded on plasmids and in vitro construction of shuttle vectors from the toxic cyanobacterium Planktothrix.</title>
        <authorList>
            <person name="Christiansen G."/>
            <person name="Goesmann A."/>
            <person name="Kurmayer R."/>
        </authorList>
    </citation>
    <scope>NUCLEOTIDE SEQUENCE [LARGE SCALE GENOMIC DNA]</scope>
    <source>
        <strain evidence="4 5">NIVA-CYA 126/8</strain>
    </source>
</reference>
<dbReference type="Proteomes" id="UP000027395">
    <property type="component" value="Chromosome"/>
</dbReference>
<dbReference type="PROSITE" id="PS51782">
    <property type="entry name" value="LYSM"/>
    <property type="match status" value="1"/>
</dbReference>
<accession>A0A073CHM1</accession>
<dbReference type="EMBL" id="CM002803">
    <property type="protein sequence ID" value="KEI67626.1"/>
    <property type="molecule type" value="Genomic_DNA"/>
</dbReference>
<keyword evidence="2" id="KW-0472">Membrane</keyword>
<dbReference type="InterPro" id="IPR036779">
    <property type="entry name" value="LysM_dom_sf"/>
</dbReference>
<evidence type="ECO:0000256" key="2">
    <source>
        <dbReference type="SAM" id="Phobius"/>
    </source>
</evidence>
<evidence type="ECO:0000256" key="1">
    <source>
        <dbReference type="SAM" id="MobiDB-lite"/>
    </source>
</evidence>
<proteinExistence type="predicted"/>
<dbReference type="eggNOG" id="COG1652">
    <property type="taxonomic scope" value="Bacteria"/>
</dbReference>
<feature type="transmembrane region" description="Helical" evidence="2">
    <location>
        <begin position="61"/>
        <end position="84"/>
    </location>
</feature>
<evidence type="ECO:0000259" key="3">
    <source>
        <dbReference type="PROSITE" id="PS51782"/>
    </source>
</evidence>
<dbReference type="STRING" id="388467.A19Y_2747"/>
<keyword evidence="5" id="KW-1185">Reference proteome</keyword>
<organism evidence="4 5">
    <name type="scientific">Planktothrix agardhii (strain NIVA-CYA 126/8)</name>
    <dbReference type="NCBI Taxonomy" id="388467"/>
    <lineage>
        <taxon>Bacteria</taxon>
        <taxon>Bacillati</taxon>
        <taxon>Cyanobacteriota</taxon>
        <taxon>Cyanophyceae</taxon>
        <taxon>Oscillatoriophycideae</taxon>
        <taxon>Oscillatoriales</taxon>
        <taxon>Microcoleaceae</taxon>
        <taxon>Planktothrix</taxon>
    </lineage>
</organism>
<dbReference type="HOGENOM" id="CLU_1608935_0_0_3"/>
<dbReference type="SMART" id="SM00257">
    <property type="entry name" value="LysM"/>
    <property type="match status" value="1"/>
</dbReference>
<feature type="compositionally biased region" description="Low complexity" evidence="1">
    <location>
        <begin position="91"/>
        <end position="101"/>
    </location>
</feature>
<dbReference type="CDD" id="cd00118">
    <property type="entry name" value="LysM"/>
    <property type="match status" value="1"/>
</dbReference>
<evidence type="ECO:0000313" key="4">
    <source>
        <dbReference type="EMBL" id="KEI67626.1"/>
    </source>
</evidence>
<dbReference type="Gene3D" id="3.10.350.10">
    <property type="entry name" value="LysM domain"/>
    <property type="match status" value="1"/>
</dbReference>
<sequence>MIKLTCPVCDRPEIEDNICPNCETDLSLIRQLQELPVVDEKLIAIPAINSFNTQPNISGKLVILASLILVLGFGLGAMGTSLFATQPSPPVSTATTTTPLPELKPPAIKSTPKFTRSQSSCGGFYYTVKRGDSLNRIAAKFYGRSQLFSKIVAVNPTLKGRESSIEIGEVFFVPNLEENCP</sequence>
<dbReference type="InterPro" id="IPR018392">
    <property type="entry name" value="LysM"/>
</dbReference>
<dbReference type="Pfam" id="PF01476">
    <property type="entry name" value="LysM"/>
    <property type="match status" value="1"/>
</dbReference>
<dbReference type="AlphaFoldDB" id="A0A073CHM1"/>
<protein>
    <submittedName>
        <fullName evidence="4">LysM</fullName>
    </submittedName>
</protein>
<keyword evidence="2" id="KW-0812">Transmembrane</keyword>